<evidence type="ECO:0000259" key="10">
    <source>
        <dbReference type="PROSITE" id="PS52029"/>
    </source>
</evidence>
<evidence type="ECO:0000256" key="9">
    <source>
        <dbReference type="SAM" id="SignalP"/>
    </source>
</evidence>
<dbReference type="Gene3D" id="2.40.440.10">
    <property type="entry name" value="L,D-transpeptidase catalytic domain-like"/>
    <property type="match status" value="1"/>
</dbReference>
<evidence type="ECO:0000256" key="1">
    <source>
        <dbReference type="ARBA" id="ARBA00004752"/>
    </source>
</evidence>
<keyword evidence="4 7" id="KW-0573">Peptidoglycan synthesis</keyword>
<keyword evidence="12" id="KW-1185">Reference proteome</keyword>
<dbReference type="CDD" id="cd16913">
    <property type="entry name" value="YkuD_like"/>
    <property type="match status" value="1"/>
</dbReference>
<evidence type="ECO:0000256" key="2">
    <source>
        <dbReference type="ARBA" id="ARBA00022679"/>
    </source>
</evidence>
<dbReference type="EMBL" id="JAMQGM010000026">
    <property type="protein sequence ID" value="MCM2578101.1"/>
    <property type="molecule type" value="Genomic_DNA"/>
</dbReference>
<feature type="active site" description="Proton donor/acceptor" evidence="7">
    <location>
        <position position="320"/>
    </location>
</feature>
<dbReference type="Gene3D" id="2.60.40.3710">
    <property type="match status" value="1"/>
</dbReference>
<evidence type="ECO:0000256" key="3">
    <source>
        <dbReference type="ARBA" id="ARBA00022960"/>
    </source>
</evidence>
<feature type="chain" id="PRO_5045999373" evidence="9">
    <location>
        <begin position="26"/>
        <end position="403"/>
    </location>
</feature>
<comment type="pathway">
    <text evidence="1 7">Cell wall biogenesis; peptidoglycan biosynthesis.</text>
</comment>
<gene>
    <name evidence="11" type="ORF">M1E25_12165</name>
</gene>
<dbReference type="InterPro" id="IPR038063">
    <property type="entry name" value="Transpep_catalytic_dom"/>
</dbReference>
<evidence type="ECO:0000313" key="11">
    <source>
        <dbReference type="EMBL" id="MCM2578101.1"/>
    </source>
</evidence>
<evidence type="ECO:0000313" key="12">
    <source>
        <dbReference type="Proteomes" id="UP001167160"/>
    </source>
</evidence>
<name>A0ABT0X6F3_9ACTN</name>
<proteinExistence type="predicted"/>
<protein>
    <submittedName>
        <fullName evidence="11">Ig-like domain-containing protein</fullName>
    </submittedName>
</protein>
<dbReference type="InterPro" id="IPR005490">
    <property type="entry name" value="LD_TPept_cat_dom"/>
</dbReference>
<evidence type="ECO:0000256" key="6">
    <source>
        <dbReference type="ARBA" id="ARBA00023316"/>
    </source>
</evidence>
<dbReference type="PANTHER" id="PTHR30582">
    <property type="entry name" value="L,D-TRANSPEPTIDASE"/>
    <property type="match status" value="1"/>
</dbReference>
<dbReference type="Pfam" id="PF03734">
    <property type="entry name" value="YkuD"/>
    <property type="match status" value="1"/>
</dbReference>
<accession>A0ABT0X6F3</accession>
<evidence type="ECO:0000256" key="5">
    <source>
        <dbReference type="ARBA" id="ARBA00023315"/>
    </source>
</evidence>
<evidence type="ECO:0000256" key="8">
    <source>
        <dbReference type="SAM" id="MobiDB-lite"/>
    </source>
</evidence>
<reference evidence="11" key="1">
    <citation type="journal article" date="2023" name="Int. J. Syst. Evol. Microbiol.">
        <title>Streptomyces meridianus sp. nov. isolated from brackish water of the Tagus estuary in Alcochete, Portugal.</title>
        <authorList>
            <person name="Santos J.D.N."/>
            <person name="Klimek D."/>
            <person name="Calusinska M."/>
            <person name="Lobo Da Cunha A."/>
            <person name="Catita J."/>
            <person name="Goncalves H."/>
            <person name="Gonzalez I."/>
            <person name="Reyes F."/>
            <person name="Lage O.M."/>
        </authorList>
    </citation>
    <scope>NUCLEOTIDE SEQUENCE</scope>
    <source>
        <strain evidence="11">MTZ3.1</strain>
    </source>
</reference>
<keyword evidence="2" id="KW-0808">Transferase</keyword>
<keyword evidence="6 7" id="KW-0961">Cell wall biogenesis/degradation</keyword>
<evidence type="ECO:0000256" key="4">
    <source>
        <dbReference type="ARBA" id="ARBA00022984"/>
    </source>
</evidence>
<dbReference type="Pfam" id="PF17964">
    <property type="entry name" value="Big_10"/>
    <property type="match status" value="1"/>
</dbReference>
<feature type="compositionally biased region" description="Basic and acidic residues" evidence="8">
    <location>
        <begin position="47"/>
        <end position="56"/>
    </location>
</feature>
<dbReference type="PANTHER" id="PTHR30582:SF2">
    <property type="entry name" value="L,D-TRANSPEPTIDASE YCIB-RELATED"/>
    <property type="match status" value="1"/>
</dbReference>
<dbReference type="Gene3D" id="2.60.40.3780">
    <property type="match status" value="1"/>
</dbReference>
<dbReference type="InterPro" id="IPR041280">
    <property type="entry name" value="Big_10"/>
</dbReference>
<dbReference type="PROSITE" id="PS52029">
    <property type="entry name" value="LD_TPASE"/>
    <property type="match status" value="1"/>
</dbReference>
<feature type="region of interest" description="Disordered" evidence="8">
    <location>
        <begin position="32"/>
        <end position="57"/>
    </location>
</feature>
<keyword evidence="5" id="KW-0012">Acyltransferase</keyword>
<feature type="active site" description="Nucleophile" evidence="7">
    <location>
        <position position="339"/>
    </location>
</feature>
<organism evidence="11 12">
    <name type="scientific">Streptomyces meridianus</name>
    <dbReference type="NCBI Taxonomy" id="2938945"/>
    <lineage>
        <taxon>Bacteria</taxon>
        <taxon>Bacillati</taxon>
        <taxon>Actinomycetota</taxon>
        <taxon>Actinomycetes</taxon>
        <taxon>Kitasatosporales</taxon>
        <taxon>Streptomycetaceae</taxon>
        <taxon>Streptomyces</taxon>
    </lineage>
</organism>
<sequence>MRQVVRRAVRAAAGVLVASVFVTLAGCDAGGSGADDKGAGPAGIRIRPADGERGVRGTDPVEVTVASGRLERVRLVRSGDALNRPVPGTFSSGGQRWRSTAERLRGGSRYAVDVVAVDRSGRRSAHHSTFTTRVPVHRFIGFFKPEHRSTVGTGTIVSLEFTHPVTDRVAVERAIRVRALPAVPVAAHWFGPRRLDFRPRTYWAPGTRVTMTLRLRGVKAAPGAFGIQSKTVQFTIGRSQVSTVDAAAHLMRVRRDGRQLTVIPITAGRRETPTYNGKMVVMERYDVTRMDGDTVGFGGEYDIPDVPHAMRLTRSGTFLHGNYWAPERIFGSDNTSHGCIGLHDVRGGGGSQLPTPAAWFYANSMVGDVIEVVNSNDRTVAPDNGYGGWNMSWEDWKAGSALD</sequence>
<comment type="caution">
    <text evidence="11">The sequence shown here is derived from an EMBL/GenBank/DDBJ whole genome shotgun (WGS) entry which is preliminary data.</text>
</comment>
<dbReference type="PROSITE" id="PS51257">
    <property type="entry name" value="PROKAR_LIPOPROTEIN"/>
    <property type="match status" value="1"/>
</dbReference>
<keyword evidence="3 7" id="KW-0133">Cell shape</keyword>
<keyword evidence="9" id="KW-0732">Signal</keyword>
<feature type="signal peptide" evidence="9">
    <location>
        <begin position="1"/>
        <end position="25"/>
    </location>
</feature>
<evidence type="ECO:0000256" key="7">
    <source>
        <dbReference type="PROSITE-ProRule" id="PRU01373"/>
    </source>
</evidence>
<feature type="domain" description="L,D-TPase catalytic" evidence="10">
    <location>
        <begin position="240"/>
        <end position="373"/>
    </location>
</feature>
<dbReference type="Proteomes" id="UP001167160">
    <property type="component" value="Unassembled WGS sequence"/>
</dbReference>
<dbReference type="InterPro" id="IPR050979">
    <property type="entry name" value="LD-transpeptidase"/>
</dbReference>
<dbReference type="SUPFAM" id="SSF141523">
    <property type="entry name" value="L,D-transpeptidase catalytic domain-like"/>
    <property type="match status" value="1"/>
</dbReference>